<dbReference type="EMBL" id="QQXL01000006">
    <property type="protein sequence ID" value="RKW69860.1"/>
    <property type="molecule type" value="Genomic_DNA"/>
</dbReference>
<evidence type="ECO:0000313" key="1">
    <source>
        <dbReference type="EMBL" id="RKW69860.1"/>
    </source>
</evidence>
<sequence>MQITNNTCPLSTPEAADLGLFLHRSTDRDGILRYELETQEGPMDAEGLAALRDLIASILDKPQRRQLTFAPDPSDTPVVVSCVNVAGVQVSKYQSTEDGVTVALETDEVVPVAQLVHLVDHLQGILREHAPRAQAEHYFSKPDAMDAKAQTVNSVIAFAVSNGYDVAKFTGLASERAGK</sequence>
<organism evidence="1 2">
    <name type="scientific">Galactobacter caseinivorans</name>
    <dbReference type="NCBI Taxonomy" id="2676123"/>
    <lineage>
        <taxon>Bacteria</taxon>
        <taxon>Bacillati</taxon>
        <taxon>Actinomycetota</taxon>
        <taxon>Actinomycetes</taxon>
        <taxon>Micrococcales</taxon>
        <taxon>Micrococcaceae</taxon>
        <taxon>Galactobacter</taxon>
    </lineage>
</organism>
<keyword evidence="2" id="KW-1185">Reference proteome</keyword>
<protein>
    <submittedName>
        <fullName evidence="1">Uncharacterized protein</fullName>
    </submittedName>
</protein>
<accession>A0A496PHC3</accession>
<name>A0A496PHC3_9MICC</name>
<gene>
    <name evidence="1" type="ORF">DWQ67_10305</name>
</gene>
<evidence type="ECO:0000313" key="2">
    <source>
        <dbReference type="Proteomes" id="UP000273119"/>
    </source>
</evidence>
<reference evidence="1 2" key="1">
    <citation type="submission" date="2018-07" db="EMBL/GenBank/DDBJ databases">
        <title>Arthrobacter sp. nov., isolated from raw cow's milk with high bacterial count.</title>
        <authorList>
            <person name="Hahne J."/>
            <person name="Isele D."/>
            <person name="Lipski A."/>
        </authorList>
    </citation>
    <scope>NUCLEOTIDE SEQUENCE [LARGE SCALE GENOMIC DNA]</scope>
    <source>
        <strain evidence="1 2">JZ R-183</strain>
    </source>
</reference>
<dbReference type="AlphaFoldDB" id="A0A496PHC3"/>
<dbReference type="Proteomes" id="UP000273119">
    <property type="component" value="Unassembled WGS sequence"/>
</dbReference>
<comment type="caution">
    <text evidence="1">The sequence shown here is derived from an EMBL/GenBank/DDBJ whole genome shotgun (WGS) entry which is preliminary data.</text>
</comment>
<proteinExistence type="predicted"/>